<sequence>FQALTTGSIPGFLDVILNFGSDSLQEDNIITQMKTAGKKIIFYGDDTWVRLFPQHFHREEGTTSFFVSDYTEVDDNVTRHLEKELDILDWDMMILHYLGLDHIGHMSGPKSPLIQPKLHEMDQIIEKIYKGLSKMVRKCLIFFVIVICGDHGMSDQGGHGGASLSEITVPVIFLYPSQYSRIHFQQESDILQIDLAPTLAALTNIPIPVNNLGTVILESLYQYNPVQSLNILYHNTLQIADLLKFNSQDY</sequence>
<dbReference type="PANTHER" id="PTHR23072:SF0">
    <property type="entry name" value="GPI ETHANOLAMINE PHOSPHATE TRANSFERASE 2"/>
    <property type="match status" value="1"/>
</dbReference>
<protein>
    <submittedName>
        <fullName evidence="10">Uncharacterized protein</fullName>
    </submittedName>
</protein>
<feature type="non-terminal residue" evidence="10">
    <location>
        <position position="250"/>
    </location>
</feature>
<keyword evidence="6" id="KW-0812">Transmembrane</keyword>
<dbReference type="InterPro" id="IPR002591">
    <property type="entry name" value="Phosphodiest/P_Trfase"/>
</dbReference>
<gene>
    <name evidence="10" type="ORF">LOTGIDRAFT_55894</name>
</gene>
<comment type="pathway">
    <text evidence="2">Glycolipid biosynthesis; glycosylphosphatidylinositol-anchor biosynthesis.</text>
</comment>
<feature type="non-terminal residue" evidence="10">
    <location>
        <position position="1"/>
    </location>
</feature>
<dbReference type="OrthoDB" id="272139at2759"/>
<evidence type="ECO:0000313" key="10">
    <source>
        <dbReference type="EMBL" id="ESO92394.1"/>
    </source>
</evidence>
<dbReference type="Pfam" id="PF01663">
    <property type="entry name" value="Phosphodiest"/>
    <property type="match status" value="1"/>
</dbReference>
<dbReference type="Gene3D" id="3.40.720.10">
    <property type="entry name" value="Alkaline Phosphatase, subunit A"/>
    <property type="match status" value="1"/>
</dbReference>
<comment type="subcellular location">
    <subcellularLocation>
        <location evidence="1">Endoplasmic reticulum membrane</location>
        <topology evidence="1">Multi-pass membrane protein</topology>
    </subcellularLocation>
</comment>
<dbReference type="UniPathway" id="UPA00196"/>
<dbReference type="CTD" id="20251327"/>
<dbReference type="HOGENOM" id="CLU_055386_0_0_1"/>
<keyword evidence="11" id="KW-1185">Reference proteome</keyword>
<dbReference type="KEGG" id="lgi:LOTGIDRAFT_55894"/>
<evidence type="ECO:0000256" key="6">
    <source>
        <dbReference type="ARBA" id="ARBA00022692"/>
    </source>
</evidence>
<dbReference type="GO" id="GO:0005789">
    <property type="term" value="C:endoplasmic reticulum membrane"/>
    <property type="evidence" value="ECO:0007669"/>
    <property type="project" value="UniProtKB-SubCell"/>
</dbReference>
<dbReference type="PANTHER" id="PTHR23072">
    <property type="entry name" value="PHOSPHATIDYLINOSITOL GLYCAN-RELATED"/>
    <property type="match status" value="1"/>
</dbReference>
<dbReference type="GO" id="GO:0051267">
    <property type="term" value="F:CP2 mannose-ethanolamine phosphotransferase activity"/>
    <property type="evidence" value="ECO:0007669"/>
    <property type="project" value="TreeGrafter"/>
</dbReference>
<dbReference type="CDD" id="cd16024">
    <property type="entry name" value="GPI_EPT_2"/>
    <property type="match status" value="1"/>
</dbReference>
<keyword evidence="7" id="KW-0256">Endoplasmic reticulum</keyword>
<dbReference type="SUPFAM" id="SSF53649">
    <property type="entry name" value="Alkaline phosphatase-like"/>
    <property type="match status" value="1"/>
</dbReference>
<keyword evidence="4" id="KW-0337">GPI-anchor biosynthesis</keyword>
<dbReference type="GO" id="GO:0006506">
    <property type="term" value="P:GPI anchor biosynthetic process"/>
    <property type="evidence" value="ECO:0007669"/>
    <property type="project" value="UniProtKB-UniPathway"/>
</dbReference>
<dbReference type="InterPro" id="IPR039527">
    <property type="entry name" value="PIGG/GPI7"/>
</dbReference>
<evidence type="ECO:0000313" key="11">
    <source>
        <dbReference type="Proteomes" id="UP000030746"/>
    </source>
</evidence>
<proteinExistence type="inferred from homology"/>
<dbReference type="InterPro" id="IPR037674">
    <property type="entry name" value="PIG-G_N"/>
</dbReference>
<reference evidence="10 11" key="1">
    <citation type="journal article" date="2013" name="Nature">
        <title>Insights into bilaterian evolution from three spiralian genomes.</title>
        <authorList>
            <person name="Simakov O."/>
            <person name="Marletaz F."/>
            <person name="Cho S.J."/>
            <person name="Edsinger-Gonzales E."/>
            <person name="Havlak P."/>
            <person name="Hellsten U."/>
            <person name="Kuo D.H."/>
            <person name="Larsson T."/>
            <person name="Lv J."/>
            <person name="Arendt D."/>
            <person name="Savage R."/>
            <person name="Osoegawa K."/>
            <person name="de Jong P."/>
            <person name="Grimwood J."/>
            <person name="Chapman J.A."/>
            <person name="Shapiro H."/>
            <person name="Aerts A."/>
            <person name="Otillar R.P."/>
            <person name="Terry A.Y."/>
            <person name="Boore J.L."/>
            <person name="Grigoriev I.V."/>
            <person name="Lindberg D.R."/>
            <person name="Seaver E.C."/>
            <person name="Weisblat D.A."/>
            <person name="Putnam N.H."/>
            <person name="Rokhsar D.S."/>
        </authorList>
    </citation>
    <scope>NUCLEOTIDE SEQUENCE [LARGE SCALE GENOMIC DNA]</scope>
</reference>
<evidence type="ECO:0000256" key="4">
    <source>
        <dbReference type="ARBA" id="ARBA00022502"/>
    </source>
</evidence>
<dbReference type="AlphaFoldDB" id="V4BTV8"/>
<dbReference type="RefSeq" id="XP_009056849.1">
    <property type="nucleotide sequence ID" value="XM_009058601.1"/>
</dbReference>
<dbReference type="InterPro" id="IPR017850">
    <property type="entry name" value="Alkaline_phosphatase_core_sf"/>
</dbReference>
<keyword evidence="8" id="KW-1133">Transmembrane helix</keyword>
<organism evidence="10 11">
    <name type="scientific">Lottia gigantea</name>
    <name type="common">Giant owl limpet</name>
    <dbReference type="NCBI Taxonomy" id="225164"/>
    <lineage>
        <taxon>Eukaryota</taxon>
        <taxon>Metazoa</taxon>
        <taxon>Spiralia</taxon>
        <taxon>Lophotrochozoa</taxon>
        <taxon>Mollusca</taxon>
        <taxon>Gastropoda</taxon>
        <taxon>Patellogastropoda</taxon>
        <taxon>Lottioidea</taxon>
        <taxon>Lottiidae</taxon>
        <taxon>Lottia</taxon>
    </lineage>
</organism>
<dbReference type="STRING" id="225164.V4BTV8"/>
<evidence type="ECO:0000256" key="2">
    <source>
        <dbReference type="ARBA" id="ARBA00004687"/>
    </source>
</evidence>
<evidence type="ECO:0000256" key="8">
    <source>
        <dbReference type="ARBA" id="ARBA00022989"/>
    </source>
</evidence>
<name>V4BTV8_LOTGI</name>
<evidence type="ECO:0000256" key="3">
    <source>
        <dbReference type="ARBA" id="ARBA00005315"/>
    </source>
</evidence>
<evidence type="ECO:0000256" key="7">
    <source>
        <dbReference type="ARBA" id="ARBA00022824"/>
    </source>
</evidence>
<comment type="similarity">
    <text evidence="3">Belongs to the PIGG/PIGN/PIGO family. PIGG subfamily.</text>
</comment>
<dbReference type="GeneID" id="20251327"/>
<evidence type="ECO:0000256" key="9">
    <source>
        <dbReference type="ARBA" id="ARBA00023136"/>
    </source>
</evidence>
<keyword evidence="9" id="KW-0472">Membrane</keyword>
<evidence type="ECO:0000256" key="1">
    <source>
        <dbReference type="ARBA" id="ARBA00004477"/>
    </source>
</evidence>
<dbReference type="Proteomes" id="UP000030746">
    <property type="component" value="Unassembled WGS sequence"/>
</dbReference>
<dbReference type="OMA" id="RRMENDS"/>
<evidence type="ECO:0000256" key="5">
    <source>
        <dbReference type="ARBA" id="ARBA00022679"/>
    </source>
</evidence>
<dbReference type="EMBL" id="KB202094">
    <property type="protein sequence ID" value="ESO92394.1"/>
    <property type="molecule type" value="Genomic_DNA"/>
</dbReference>
<keyword evidence="5" id="KW-0808">Transferase</keyword>
<accession>V4BTV8</accession>